<comment type="caution">
    <text evidence="4">The sequence shown here is derived from an EMBL/GenBank/DDBJ whole genome shotgun (WGS) entry which is preliminary data.</text>
</comment>
<feature type="transmembrane region" description="Helical" evidence="1">
    <location>
        <begin position="142"/>
        <end position="168"/>
    </location>
</feature>
<feature type="chain" id="PRO_5029605879" description="Immunoglobulin domain-containing protein" evidence="2">
    <location>
        <begin position="24"/>
        <end position="240"/>
    </location>
</feature>
<protein>
    <recommendedName>
        <fullName evidence="3">Immunoglobulin domain-containing protein</fullName>
    </recommendedName>
</protein>
<feature type="domain" description="Immunoglobulin" evidence="3">
    <location>
        <begin position="27"/>
        <end position="124"/>
    </location>
</feature>
<dbReference type="InterPro" id="IPR003599">
    <property type="entry name" value="Ig_sub"/>
</dbReference>
<keyword evidence="5" id="KW-1185">Reference proteome</keyword>
<evidence type="ECO:0000256" key="1">
    <source>
        <dbReference type="SAM" id="Phobius"/>
    </source>
</evidence>
<dbReference type="AlphaFoldDB" id="A0A7J6BWA2"/>
<keyword evidence="1" id="KW-1133">Transmembrane helix</keyword>
<keyword evidence="2" id="KW-0732">Signal</keyword>
<dbReference type="InterPro" id="IPR036179">
    <property type="entry name" value="Ig-like_dom_sf"/>
</dbReference>
<dbReference type="InterPro" id="IPR013783">
    <property type="entry name" value="Ig-like_fold"/>
</dbReference>
<evidence type="ECO:0000313" key="4">
    <source>
        <dbReference type="EMBL" id="KAF4097932.1"/>
    </source>
</evidence>
<dbReference type="InterPro" id="IPR013106">
    <property type="entry name" value="Ig_V-set"/>
</dbReference>
<evidence type="ECO:0000313" key="5">
    <source>
        <dbReference type="Proteomes" id="UP000579812"/>
    </source>
</evidence>
<evidence type="ECO:0000256" key="2">
    <source>
        <dbReference type="SAM" id="SignalP"/>
    </source>
</evidence>
<gene>
    <name evidence="4" type="ORF">G5714_021940</name>
</gene>
<accession>A0A7J6BWA2</accession>
<dbReference type="SMART" id="SM00409">
    <property type="entry name" value="IG"/>
    <property type="match status" value="1"/>
</dbReference>
<dbReference type="SUPFAM" id="SSF48726">
    <property type="entry name" value="Immunoglobulin"/>
    <property type="match status" value="1"/>
</dbReference>
<feature type="signal peptide" evidence="2">
    <location>
        <begin position="1"/>
        <end position="23"/>
    </location>
</feature>
<keyword evidence="1" id="KW-0812">Transmembrane</keyword>
<dbReference type="Pfam" id="PF07686">
    <property type="entry name" value="V-set"/>
    <property type="match status" value="1"/>
</dbReference>
<keyword evidence="1" id="KW-0472">Membrane</keyword>
<sequence length="240" mass="27406">MLKCFNIMKIVQLHLHLLIWCRAAETLTDHLTDLGQNVSINCDFDVTEVNWLLLKLPDPPVMILRSSTTSATFHYNKTSKHKYSVQSKHGLFINNVTVDDLGLYYCLTTDSPPKYSDGTRIYFTEIQNHIVVKYTEQNQTHWQIITLISAFINALLIIVIIGLVKVFVLGSKRTRDGSEQSQDTNLQQLQVVDLEPPQDSSQEQCITADLSTPCKRFQPRRINSTYALLELPESTTHNNI</sequence>
<organism evidence="4 5">
    <name type="scientific">Onychostoma macrolepis</name>
    <dbReference type="NCBI Taxonomy" id="369639"/>
    <lineage>
        <taxon>Eukaryota</taxon>
        <taxon>Metazoa</taxon>
        <taxon>Chordata</taxon>
        <taxon>Craniata</taxon>
        <taxon>Vertebrata</taxon>
        <taxon>Euteleostomi</taxon>
        <taxon>Actinopterygii</taxon>
        <taxon>Neopterygii</taxon>
        <taxon>Teleostei</taxon>
        <taxon>Ostariophysi</taxon>
        <taxon>Cypriniformes</taxon>
        <taxon>Cyprinidae</taxon>
        <taxon>Acrossocheilinae</taxon>
        <taxon>Onychostoma</taxon>
    </lineage>
</organism>
<reference evidence="4 5" key="1">
    <citation type="submission" date="2020-04" db="EMBL/GenBank/DDBJ databases">
        <title>Chromosome-level genome assembly of a cyprinid fish Onychostoma macrolepis by integration of Nanopore Sequencing, Bionano and Hi-C technology.</title>
        <authorList>
            <person name="Wang D."/>
        </authorList>
    </citation>
    <scope>NUCLEOTIDE SEQUENCE [LARGE SCALE GENOMIC DNA]</scope>
    <source>
        <strain evidence="4">SWU-2019</strain>
        <tissue evidence="4">Muscle</tissue>
    </source>
</reference>
<proteinExistence type="predicted"/>
<evidence type="ECO:0000259" key="3">
    <source>
        <dbReference type="SMART" id="SM00409"/>
    </source>
</evidence>
<dbReference type="Proteomes" id="UP000579812">
    <property type="component" value="Unassembled WGS sequence"/>
</dbReference>
<dbReference type="EMBL" id="JAAMOB010000022">
    <property type="protein sequence ID" value="KAF4097932.1"/>
    <property type="molecule type" value="Genomic_DNA"/>
</dbReference>
<name>A0A7J6BWA2_9TELE</name>
<dbReference type="Gene3D" id="2.60.40.10">
    <property type="entry name" value="Immunoglobulins"/>
    <property type="match status" value="1"/>
</dbReference>